<protein>
    <submittedName>
        <fullName evidence="1">Uncharacterized protein</fullName>
    </submittedName>
</protein>
<proteinExistence type="predicted"/>
<sequence>MNCELVLCAQLGRNELFLVVLEDRLVNTYRATANNESMNFFEVILDSIRRARNARSQCQHFFQRRRQQHRIVGYDLSKALPCTDG</sequence>
<reference evidence="1 2" key="1">
    <citation type="submission" date="2015-09" db="EMBL/GenBank/DDBJ databases">
        <title>Draft Genome Sequence of Bradyrhizobium manausense Strain BR 3351T, a Novel Symbiotic Nitrogen-Fixing Alphaproteobacterium Isolated from Brazilian Amazon Rain Forest.</title>
        <authorList>
            <person name="De Araujo J.L."/>
            <person name="Zilli J.E."/>
        </authorList>
    </citation>
    <scope>NUCLEOTIDE SEQUENCE [LARGE SCALE GENOMIC DNA]</scope>
    <source>
        <strain evidence="1 2">BR3351</strain>
    </source>
</reference>
<dbReference type="Proteomes" id="UP000051936">
    <property type="component" value="Unassembled WGS sequence"/>
</dbReference>
<name>A0A0R3E3D7_9BRAD</name>
<gene>
    <name evidence="1" type="ORF">AOQ71_04560</name>
</gene>
<evidence type="ECO:0000313" key="2">
    <source>
        <dbReference type="Proteomes" id="UP000051936"/>
    </source>
</evidence>
<organism evidence="1 2">
    <name type="scientific">Bradyrhizobium manausense</name>
    <dbReference type="NCBI Taxonomy" id="989370"/>
    <lineage>
        <taxon>Bacteria</taxon>
        <taxon>Pseudomonadati</taxon>
        <taxon>Pseudomonadota</taxon>
        <taxon>Alphaproteobacteria</taxon>
        <taxon>Hyphomicrobiales</taxon>
        <taxon>Nitrobacteraceae</taxon>
        <taxon>Bradyrhizobium</taxon>
    </lineage>
</organism>
<comment type="caution">
    <text evidence="1">The sequence shown here is derived from an EMBL/GenBank/DDBJ whole genome shotgun (WGS) entry which is preliminary data.</text>
</comment>
<dbReference type="EMBL" id="LJYG01000023">
    <property type="protein sequence ID" value="KRQ16712.1"/>
    <property type="molecule type" value="Genomic_DNA"/>
</dbReference>
<evidence type="ECO:0000313" key="1">
    <source>
        <dbReference type="EMBL" id="KRQ16712.1"/>
    </source>
</evidence>
<accession>A0A0R3E3D7</accession>
<dbReference type="AlphaFoldDB" id="A0A0R3E3D7"/>
<keyword evidence="2" id="KW-1185">Reference proteome</keyword>